<dbReference type="EMBL" id="CP059572">
    <property type="protein sequence ID" value="QXJ24567.1"/>
    <property type="molecule type" value="Genomic_DNA"/>
</dbReference>
<keyword evidence="4" id="KW-1185">Reference proteome</keyword>
<evidence type="ECO:0000256" key="2">
    <source>
        <dbReference type="SAM" id="Phobius"/>
    </source>
</evidence>
<dbReference type="RefSeq" id="WP_231330438.1">
    <property type="nucleotide sequence ID" value="NZ_CP059572.1"/>
</dbReference>
<sequence>MTGAARISAWPGLPRHKRHRLREPWFAGRSPASIDWYLARPSPARLAAAGVSVALGAWAVAAGGLPEVVEAAACTALMVPAIGALFVAVGAVSLRLGSRRRARGLAPGVYLRPDDLEGPAQEALGRIQRATDVILASSVLYSPRMSAVLRHVPLLDYEWEFAKALYRGGGGPAGRPGILAELAEPVASLEWFAERVVAADGAFMRVSSGEPAGPVPWDDLVNGAVNAAMAFQYVAASHDWGAPPESGDRWDGPGGGAGSRPENPAALRVGVGVLRALAIGIGLVWAPSVVLTHRLDGPAWWRVLLAIIGLGAAAPMLGVGMRLAFRGRRAGEEVLHLAGLVLAGTLFGTIVAFVAAPFAGQPWLMPSAAALAMICMMASAAVGYGVSSLSLTMGGATLSLGVPTSVEQLAEGWREASIGTGASRGGPGG</sequence>
<evidence type="ECO:0000313" key="4">
    <source>
        <dbReference type="Proteomes" id="UP001049518"/>
    </source>
</evidence>
<keyword evidence="2" id="KW-1133">Transmembrane helix</keyword>
<accession>A0ABX8R4C3</accession>
<feature type="transmembrane region" description="Helical" evidence="2">
    <location>
        <begin position="364"/>
        <end position="386"/>
    </location>
</feature>
<feature type="transmembrane region" description="Helical" evidence="2">
    <location>
        <begin position="337"/>
        <end position="358"/>
    </location>
</feature>
<protein>
    <recommendedName>
        <fullName evidence="5">Integral membrane protein</fullName>
    </recommendedName>
</protein>
<keyword evidence="2" id="KW-0812">Transmembrane</keyword>
<evidence type="ECO:0000313" key="3">
    <source>
        <dbReference type="EMBL" id="QXJ24567.1"/>
    </source>
</evidence>
<dbReference type="Proteomes" id="UP001049518">
    <property type="component" value="Chromosome"/>
</dbReference>
<feature type="transmembrane region" description="Helical" evidence="2">
    <location>
        <begin position="77"/>
        <end position="96"/>
    </location>
</feature>
<feature type="transmembrane region" description="Helical" evidence="2">
    <location>
        <begin position="299"/>
        <end position="325"/>
    </location>
</feature>
<feature type="region of interest" description="Disordered" evidence="1">
    <location>
        <begin position="242"/>
        <end position="261"/>
    </location>
</feature>
<gene>
    <name evidence="3" type="ORF">AGRA3207_005916</name>
</gene>
<keyword evidence="2" id="KW-0472">Membrane</keyword>
<evidence type="ECO:0008006" key="5">
    <source>
        <dbReference type="Google" id="ProtNLM"/>
    </source>
</evidence>
<evidence type="ECO:0000256" key="1">
    <source>
        <dbReference type="SAM" id="MobiDB-lite"/>
    </source>
</evidence>
<reference evidence="3" key="1">
    <citation type="submission" date="2020-07" db="EMBL/GenBank/DDBJ databases">
        <authorList>
            <person name="Tarantini F.S."/>
            <person name="Hong K.W."/>
            <person name="Chan K.G."/>
        </authorList>
    </citation>
    <scope>NUCLEOTIDE SEQUENCE</scope>
    <source>
        <strain evidence="3">32-07</strain>
    </source>
</reference>
<feature type="transmembrane region" description="Helical" evidence="2">
    <location>
        <begin position="265"/>
        <end position="287"/>
    </location>
</feature>
<feature type="transmembrane region" description="Helical" evidence="2">
    <location>
        <begin position="46"/>
        <end position="65"/>
    </location>
</feature>
<proteinExistence type="predicted"/>
<organism evidence="3 4">
    <name type="scientific">Actinomadura graeca</name>
    <dbReference type="NCBI Taxonomy" id="2750812"/>
    <lineage>
        <taxon>Bacteria</taxon>
        <taxon>Bacillati</taxon>
        <taxon>Actinomycetota</taxon>
        <taxon>Actinomycetes</taxon>
        <taxon>Streptosporangiales</taxon>
        <taxon>Thermomonosporaceae</taxon>
        <taxon>Actinomadura</taxon>
    </lineage>
</organism>
<name>A0ABX8R4C3_9ACTN</name>